<reference evidence="2 3" key="1">
    <citation type="submission" date="2018-10" db="EMBL/GenBank/DDBJ databases">
        <authorList>
            <person name="Ekblom R."/>
            <person name="Jareborg N."/>
        </authorList>
    </citation>
    <scope>NUCLEOTIDE SEQUENCE [LARGE SCALE GENOMIC DNA]</scope>
    <source>
        <tissue evidence="2">Muscle</tissue>
    </source>
</reference>
<dbReference type="EMBL" id="CYRY02001935">
    <property type="protein sequence ID" value="VCW66602.1"/>
    <property type="molecule type" value="Genomic_DNA"/>
</dbReference>
<evidence type="ECO:0000256" key="1">
    <source>
        <dbReference type="SAM" id="MobiDB-lite"/>
    </source>
</evidence>
<name>A0A9X9LF07_GULGU</name>
<proteinExistence type="predicted"/>
<gene>
    <name evidence="2" type="ORF">BN2614_LOCUS1</name>
</gene>
<dbReference type="AlphaFoldDB" id="A0A9X9LF07"/>
<evidence type="ECO:0000313" key="2">
    <source>
        <dbReference type="EMBL" id="VCW66602.1"/>
    </source>
</evidence>
<dbReference type="Proteomes" id="UP000269945">
    <property type="component" value="Unassembled WGS sequence"/>
</dbReference>
<feature type="compositionally biased region" description="Basic and acidic residues" evidence="1">
    <location>
        <begin position="1"/>
        <end position="15"/>
    </location>
</feature>
<organism evidence="2 3">
    <name type="scientific">Gulo gulo</name>
    <name type="common">Wolverine</name>
    <name type="synonym">Gluton</name>
    <dbReference type="NCBI Taxonomy" id="48420"/>
    <lineage>
        <taxon>Eukaryota</taxon>
        <taxon>Metazoa</taxon>
        <taxon>Chordata</taxon>
        <taxon>Craniata</taxon>
        <taxon>Vertebrata</taxon>
        <taxon>Euteleostomi</taxon>
        <taxon>Mammalia</taxon>
        <taxon>Eutheria</taxon>
        <taxon>Laurasiatheria</taxon>
        <taxon>Carnivora</taxon>
        <taxon>Caniformia</taxon>
        <taxon>Musteloidea</taxon>
        <taxon>Mustelidae</taxon>
        <taxon>Guloninae</taxon>
        <taxon>Gulo</taxon>
    </lineage>
</organism>
<keyword evidence="3" id="KW-1185">Reference proteome</keyword>
<comment type="caution">
    <text evidence="2">The sequence shown here is derived from an EMBL/GenBank/DDBJ whole genome shotgun (WGS) entry which is preliminary data.</text>
</comment>
<protein>
    <submittedName>
        <fullName evidence="2">Uncharacterized protein</fullName>
    </submittedName>
</protein>
<feature type="region of interest" description="Disordered" evidence="1">
    <location>
        <begin position="1"/>
        <end position="38"/>
    </location>
</feature>
<sequence length="75" mass="8539">MAWKRNAEEPGELKPRGTWRSATRAGKPRPSFSSFHGESCEAGFGRDLTEHQLAKFFIVFRRGEREAGVSTDKRQ</sequence>
<evidence type="ECO:0000313" key="3">
    <source>
        <dbReference type="Proteomes" id="UP000269945"/>
    </source>
</evidence>
<accession>A0A9X9LF07</accession>